<protein>
    <submittedName>
        <fullName evidence="3">Uncharacterized protein</fullName>
    </submittedName>
</protein>
<evidence type="ECO:0000313" key="3">
    <source>
        <dbReference type="WBParaSite" id="ACRNAN_scaffold2188.g18634.t1"/>
    </source>
</evidence>
<organism evidence="2 3">
    <name type="scientific">Acrobeloides nanus</name>
    <dbReference type="NCBI Taxonomy" id="290746"/>
    <lineage>
        <taxon>Eukaryota</taxon>
        <taxon>Metazoa</taxon>
        <taxon>Ecdysozoa</taxon>
        <taxon>Nematoda</taxon>
        <taxon>Chromadorea</taxon>
        <taxon>Rhabditida</taxon>
        <taxon>Tylenchina</taxon>
        <taxon>Cephalobomorpha</taxon>
        <taxon>Cephaloboidea</taxon>
        <taxon>Cephalobidae</taxon>
        <taxon>Acrobeloides</taxon>
    </lineage>
</organism>
<keyword evidence="1" id="KW-0812">Transmembrane</keyword>
<reference evidence="3" key="1">
    <citation type="submission" date="2022-11" db="UniProtKB">
        <authorList>
            <consortium name="WormBaseParasite"/>
        </authorList>
    </citation>
    <scope>IDENTIFICATION</scope>
</reference>
<dbReference type="PROSITE" id="PS51257">
    <property type="entry name" value="PROKAR_LIPOPROTEIN"/>
    <property type="match status" value="1"/>
</dbReference>
<evidence type="ECO:0000313" key="2">
    <source>
        <dbReference type="Proteomes" id="UP000887540"/>
    </source>
</evidence>
<keyword evidence="2" id="KW-1185">Reference proteome</keyword>
<name>A0A914DBD9_9BILA</name>
<feature type="transmembrane region" description="Helical" evidence="1">
    <location>
        <begin position="57"/>
        <end position="77"/>
    </location>
</feature>
<feature type="transmembrane region" description="Helical" evidence="1">
    <location>
        <begin position="20"/>
        <end position="45"/>
    </location>
</feature>
<dbReference type="AlphaFoldDB" id="A0A914DBD9"/>
<keyword evidence="1" id="KW-0472">Membrane</keyword>
<dbReference type="WBParaSite" id="ACRNAN_scaffold2188.g18634.t1">
    <property type="protein sequence ID" value="ACRNAN_scaffold2188.g18634.t1"/>
    <property type="gene ID" value="ACRNAN_scaffold2188.g18634"/>
</dbReference>
<accession>A0A914DBD9</accession>
<sequence length="78" mass="8959">MIVQTNKSMIEKGKKDLQLLVHGILISCFQCLLTAYSVSSLVLYWRKDSYTLAIIRRYSTVVCEVLILSSAIFLFILR</sequence>
<proteinExistence type="predicted"/>
<keyword evidence="1" id="KW-1133">Transmembrane helix</keyword>
<evidence type="ECO:0000256" key="1">
    <source>
        <dbReference type="SAM" id="Phobius"/>
    </source>
</evidence>
<dbReference type="Proteomes" id="UP000887540">
    <property type="component" value="Unplaced"/>
</dbReference>